<dbReference type="SMART" id="SM00490">
    <property type="entry name" value="HELICc"/>
    <property type="match status" value="1"/>
</dbReference>
<dbReference type="SUPFAM" id="SSF52540">
    <property type="entry name" value="P-loop containing nucleoside triphosphate hydrolases"/>
    <property type="match status" value="1"/>
</dbReference>
<evidence type="ECO:0000256" key="5">
    <source>
        <dbReference type="ARBA" id="ARBA00023125"/>
    </source>
</evidence>
<dbReference type="InterPro" id="IPR011545">
    <property type="entry name" value="DEAD/DEAH_box_helicase_dom"/>
</dbReference>
<dbReference type="CDD" id="cd18794">
    <property type="entry name" value="SF2_C_RecQ"/>
    <property type="match status" value="1"/>
</dbReference>
<dbReference type="GO" id="GO:0030894">
    <property type="term" value="C:replisome"/>
    <property type="evidence" value="ECO:0007669"/>
    <property type="project" value="TreeGrafter"/>
</dbReference>
<dbReference type="Pfam" id="PF00271">
    <property type="entry name" value="Helicase_C"/>
    <property type="match status" value="1"/>
</dbReference>
<dbReference type="AlphaFoldDB" id="A0A9D1U3Q9"/>
<dbReference type="GO" id="GO:0006281">
    <property type="term" value="P:DNA repair"/>
    <property type="evidence" value="ECO:0007669"/>
    <property type="project" value="TreeGrafter"/>
</dbReference>
<evidence type="ECO:0000259" key="7">
    <source>
        <dbReference type="PROSITE" id="PS51194"/>
    </source>
</evidence>
<keyword evidence="2 8" id="KW-0378">Hydrolase</keyword>
<dbReference type="PROSITE" id="PS51194">
    <property type="entry name" value="HELICASE_CTER"/>
    <property type="match status" value="1"/>
</dbReference>
<dbReference type="GO" id="GO:0006310">
    <property type="term" value="P:DNA recombination"/>
    <property type="evidence" value="ECO:0007669"/>
    <property type="project" value="InterPro"/>
</dbReference>
<dbReference type="EMBL" id="DXGK01000090">
    <property type="protein sequence ID" value="HIW70602.1"/>
    <property type="molecule type" value="Genomic_DNA"/>
</dbReference>
<evidence type="ECO:0000313" key="8">
    <source>
        <dbReference type="EMBL" id="HIW70602.1"/>
    </source>
</evidence>
<sequence length="488" mass="54975">MDDRELHQILKKEFGYQRFRPGQLATIKALLSGQNALSILPTGSGKTLIYQFVGRIKPGLVVVVSPLLSLMQDQVNRLRLAGNSGVAMVSSLLDPVSRHELINHLDHYHYLFFSPEMITNDWVVNQLRRVNISLVVIDEAHCVSAWGPDFRPHYLLLRQVMLALHQPTTLMLTATAPPRVAADLVAKLGFADAAVQIIRQSVDRPNIFLAVRQVASEQEKLTKLRQLVTRYGGRGIIYFSSRKLATKTAEWLSQETGMSVAPYHAGIDAVDRYRIQQQFMNDRLQVICATSAFGMGIDKDDVRYVIHYHMPKSIEAYVQEIGRAGRNGQAALALLLYSPGDEQLPLMLGQVKLPSDDVMTAYQQHQLELASLGDSAEIIAFYLDHGWQPNQVRHLFTNRWRATKQQVGQMLTYATSSGCCRQQIADHFGEQLASRPLLCCSKDQADWQKKLQLPSAGMQVDHDNKFSWQSRLRDLFNLASKSSDHLDS</sequence>
<dbReference type="EC" id="3.6.4.12" evidence="8"/>
<keyword evidence="4" id="KW-0067">ATP-binding</keyword>
<dbReference type="GO" id="GO:0003677">
    <property type="term" value="F:DNA binding"/>
    <property type="evidence" value="ECO:0007669"/>
    <property type="project" value="UniProtKB-KW"/>
</dbReference>
<dbReference type="InterPro" id="IPR001650">
    <property type="entry name" value="Helicase_C-like"/>
</dbReference>
<proteinExistence type="predicted"/>
<dbReference type="GO" id="GO:0043590">
    <property type="term" value="C:bacterial nucleoid"/>
    <property type="evidence" value="ECO:0007669"/>
    <property type="project" value="TreeGrafter"/>
</dbReference>
<evidence type="ECO:0000256" key="1">
    <source>
        <dbReference type="ARBA" id="ARBA00022741"/>
    </source>
</evidence>
<dbReference type="PANTHER" id="PTHR13710">
    <property type="entry name" value="DNA HELICASE RECQ FAMILY MEMBER"/>
    <property type="match status" value="1"/>
</dbReference>
<accession>A0A9D1U3Q9</accession>
<dbReference type="GO" id="GO:0009378">
    <property type="term" value="F:four-way junction helicase activity"/>
    <property type="evidence" value="ECO:0007669"/>
    <property type="project" value="TreeGrafter"/>
</dbReference>
<dbReference type="GO" id="GO:0043138">
    <property type="term" value="F:3'-5' DNA helicase activity"/>
    <property type="evidence" value="ECO:0007669"/>
    <property type="project" value="TreeGrafter"/>
</dbReference>
<organism evidence="8 9">
    <name type="scientific">Candidatus Limosilactobacillus merdipullorum</name>
    <dbReference type="NCBI Taxonomy" id="2838653"/>
    <lineage>
        <taxon>Bacteria</taxon>
        <taxon>Bacillati</taxon>
        <taxon>Bacillota</taxon>
        <taxon>Bacilli</taxon>
        <taxon>Lactobacillales</taxon>
        <taxon>Lactobacillaceae</taxon>
        <taxon>Limosilactobacillus</taxon>
    </lineage>
</organism>
<reference evidence="8" key="1">
    <citation type="journal article" date="2021" name="PeerJ">
        <title>Extensive microbial diversity within the chicken gut microbiome revealed by metagenomics and culture.</title>
        <authorList>
            <person name="Gilroy R."/>
            <person name="Ravi A."/>
            <person name="Getino M."/>
            <person name="Pursley I."/>
            <person name="Horton D.L."/>
            <person name="Alikhan N.F."/>
            <person name="Baker D."/>
            <person name="Gharbi K."/>
            <person name="Hall N."/>
            <person name="Watson M."/>
            <person name="Adriaenssens E.M."/>
            <person name="Foster-Nyarko E."/>
            <person name="Jarju S."/>
            <person name="Secka A."/>
            <person name="Antonio M."/>
            <person name="Oren A."/>
            <person name="Chaudhuri R.R."/>
            <person name="La Ragione R."/>
            <person name="Hildebrand F."/>
            <person name="Pallen M.J."/>
        </authorList>
    </citation>
    <scope>NUCLEOTIDE SEQUENCE</scope>
    <source>
        <strain evidence="8">ChiHejej3B27-2180</strain>
    </source>
</reference>
<dbReference type="Proteomes" id="UP000886878">
    <property type="component" value="Unassembled WGS sequence"/>
</dbReference>
<dbReference type="GO" id="GO:0005737">
    <property type="term" value="C:cytoplasm"/>
    <property type="evidence" value="ECO:0007669"/>
    <property type="project" value="TreeGrafter"/>
</dbReference>
<keyword evidence="5" id="KW-0238">DNA-binding</keyword>
<evidence type="ECO:0000259" key="6">
    <source>
        <dbReference type="PROSITE" id="PS51192"/>
    </source>
</evidence>
<keyword evidence="1" id="KW-0547">Nucleotide-binding</keyword>
<dbReference type="Gene3D" id="3.40.50.300">
    <property type="entry name" value="P-loop containing nucleotide triphosphate hydrolases"/>
    <property type="match status" value="2"/>
</dbReference>
<dbReference type="PANTHER" id="PTHR13710:SF84">
    <property type="entry name" value="ATP-DEPENDENT DNA HELICASE RECS-RELATED"/>
    <property type="match status" value="1"/>
</dbReference>
<feature type="domain" description="Helicase ATP-binding" evidence="6">
    <location>
        <begin position="27"/>
        <end position="194"/>
    </location>
</feature>
<evidence type="ECO:0000313" key="9">
    <source>
        <dbReference type="Proteomes" id="UP000886878"/>
    </source>
</evidence>
<feature type="domain" description="Helicase C-terminal" evidence="7">
    <location>
        <begin position="223"/>
        <end position="373"/>
    </location>
</feature>
<gene>
    <name evidence="8" type="ORF">H9876_04435</name>
</gene>
<evidence type="ECO:0000256" key="4">
    <source>
        <dbReference type="ARBA" id="ARBA00022840"/>
    </source>
</evidence>
<dbReference type="InterPro" id="IPR004589">
    <property type="entry name" value="DNA_helicase_ATP-dep_RecQ"/>
</dbReference>
<dbReference type="PROSITE" id="PS51192">
    <property type="entry name" value="HELICASE_ATP_BIND_1"/>
    <property type="match status" value="1"/>
</dbReference>
<dbReference type="InterPro" id="IPR014001">
    <property type="entry name" value="Helicase_ATP-bd"/>
</dbReference>
<dbReference type="Pfam" id="PF00270">
    <property type="entry name" value="DEAD"/>
    <property type="match status" value="1"/>
</dbReference>
<dbReference type="PROSITE" id="PS00690">
    <property type="entry name" value="DEAH_ATP_HELICASE"/>
    <property type="match status" value="1"/>
</dbReference>
<evidence type="ECO:0000256" key="2">
    <source>
        <dbReference type="ARBA" id="ARBA00022801"/>
    </source>
</evidence>
<dbReference type="NCBIfam" id="TIGR00614">
    <property type="entry name" value="recQ_fam"/>
    <property type="match status" value="1"/>
</dbReference>
<evidence type="ECO:0000256" key="3">
    <source>
        <dbReference type="ARBA" id="ARBA00022806"/>
    </source>
</evidence>
<reference evidence="8" key="2">
    <citation type="submission" date="2021-04" db="EMBL/GenBank/DDBJ databases">
        <authorList>
            <person name="Gilroy R."/>
        </authorList>
    </citation>
    <scope>NUCLEOTIDE SEQUENCE</scope>
    <source>
        <strain evidence="8">ChiHejej3B27-2180</strain>
    </source>
</reference>
<dbReference type="CDD" id="cd17920">
    <property type="entry name" value="DEXHc_RecQ"/>
    <property type="match status" value="1"/>
</dbReference>
<keyword evidence="3 8" id="KW-0347">Helicase</keyword>
<protein>
    <submittedName>
        <fullName evidence="8">RecQ family ATP-dependent DNA helicase</fullName>
        <ecNumber evidence="8">3.6.4.12</ecNumber>
    </submittedName>
</protein>
<name>A0A9D1U3Q9_9LACO</name>
<dbReference type="GO" id="GO:0005524">
    <property type="term" value="F:ATP binding"/>
    <property type="evidence" value="ECO:0007669"/>
    <property type="project" value="UniProtKB-KW"/>
</dbReference>
<dbReference type="InterPro" id="IPR002464">
    <property type="entry name" value="DNA/RNA_helicase_DEAH_CS"/>
</dbReference>
<dbReference type="SMART" id="SM00487">
    <property type="entry name" value="DEXDc"/>
    <property type="match status" value="1"/>
</dbReference>
<dbReference type="InterPro" id="IPR027417">
    <property type="entry name" value="P-loop_NTPase"/>
</dbReference>
<comment type="caution">
    <text evidence="8">The sequence shown here is derived from an EMBL/GenBank/DDBJ whole genome shotgun (WGS) entry which is preliminary data.</text>
</comment>
<dbReference type="GO" id="GO:0016787">
    <property type="term" value="F:hydrolase activity"/>
    <property type="evidence" value="ECO:0007669"/>
    <property type="project" value="UniProtKB-KW"/>
</dbReference>